<evidence type="ECO:0000313" key="2">
    <source>
        <dbReference type="Proteomes" id="UP000298664"/>
    </source>
</evidence>
<dbReference type="InterPro" id="IPR009959">
    <property type="entry name" value="Cyclase_SnoaL-like"/>
</dbReference>
<organism evidence="1 2">
    <name type="scientific">Agrobacterium larrymoorei</name>
    <dbReference type="NCBI Taxonomy" id="160699"/>
    <lineage>
        <taxon>Bacteria</taxon>
        <taxon>Pseudomonadati</taxon>
        <taxon>Pseudomonadota</taxon>
        <taxon>Alphaproteobacteria</taxon>
        <taxon>Hyphomicrobiales</taxon>
        <taxon>Rhizobiaceae</taxon>
        <taxon>Rhizobium/Agrobacterium group</taxon>
        <taxon>Agrobacterium</taxon>
    </lineage>
</organism>
<dbReference type="AlphaFoldDB" id="A0AAF0HB80"/>
<dbReference type="GO" id="GO:0030638">
    <property type="term" value="P:polyketide metabolic process"/>
    <property type="evidence" value="ECO:0007669"/>
    <property type="project" value="InterPro"/>
</dbReference>
<proteinExistence type="predicted"/>
<dbReference type="InterPro" id="IPR032710">
    <property type="entry name" value="NTF2-like_dom_sf"/>
</dbReference>
<dbReference type="Proteomes" id="UP000298664">
    <property type="component" value="Chromosome Linear"/>
</dbReference>
<gene>
    <name evidence="1" type="ORF">CFBP5477_018620</name>
</gene>
<reference evidence="1" key="1">
    <citation type="submission" date="2023-05" db="EMBL/GenBank/DDBJ databases">
        <title>Complete genome sequence of Agrobacterium larrymoorei CFBP5477.</title>
        <authorList>
            <person name="Yen H.-C."/>
            <person name="Chou L."/>
            <person name="Lin Y.-C."/>
            <person name="Lai E.-M."/>
            <person name="Kuo C.-H."/>
        </authorList>
    </citation>
    <scope>NUCLEOTIDE SEQUENCE</scope>
    <source>
        <strain evidence="1">CFBP5477</strain>
    </source>
</reference>
<dbReference type="Gene3D" id="3.10.450.50">
    <property type="match status" value="1"/>
</dbReference>
<dbReference type="EMBL" id="CP124734">
    <property type="protein sequence ID" value="WHA43261.1"/>
    <property type="molecule type" value="Genomic_DNA"/>
</dbReference>
<dbReference type="SUPFAM" id="SSF54427">
    <property type="entry name" value="NTF2-like"/>
    <property type="match status" value="1"/>
</dbReference>
<evidence type="ECO:0000313" key="1">
    <source>
        <dbReference type="EMBL" id="WHA43261.1"/>
    </source>
</evidence>
<accession>A0AAF0HB80</accession>
<dbReference type="Pfam" id="PF07366">
    <property type="entry name" value="SnoaL"/>
    <property type="match status" value="1"/>
</dbReference>
<dbReference type="RefSeq" id="WP_137395206.1">
    <property type="nucleotide sequence ID" value="NZ_CP124734.1"/>
</dbReference>
<name>A0AAF0HB80_9HYPH</name>
<sequence length="128" mass="15059">MNDHQLRDIYLAYLDCLNRQAWYELGNFVDDQVEHNGRPFGLEGYRDMLVKDFQDIPDLSFHAELLVCEPEKIAARLKFDCSPVGVFMALPVNGKRVVFHEHVFYEFNVRKISRVRSVIDKAELERQL</sequence>
<protein>
    <submittedName>
        <fullName evidence="1">Ester cyclase</fullName>
    </submittedName>
</protein>